<dbReference type="Proteomes" id="UP001239994">
    <property type="component" value="Unassembled WGS sequence"/>
</dbReference>
<evidence type="ECO:0000313" key="11">
    <source>
        <dbReference type="Proteomes" id="UP001239994"/>
    </source>
</evidence>
<evidence type="ECO:0000256" key="9">
    <source>
        <dbReference type="RuleBase" id="RU364120"/>
    </source>
</evidence>
<evidence type="ECO:0000256" key="4">
    <source>
        <dbReference type="ARBA" id="ARBA00022989"/>
    </source>
</evidence>
<comment type="function">
    <text evidence="9">Interacts with target proteins during translocation into the lumen of the endoplasmic reticulum. Protects unfolded target proteins against degradation and facilitate correct glycosylation.</text>
</comment>
<proteinExistence type="inferred from homology"/>
<evidence type="ECO:0000256" key="5">
    <source>
        <dbReference type="ARBA" id="ARBA00023136"/>
    </source>
</evidence>
<keyword evidence="6" id="KW-0834">Unfolded protein response</keyword>
<comment type="caution">
    <text evidence="10">The sequence shown here is derived from an EMBL/GenBank/DDBJ whole genome shotgun (WGS) entry which is preliminary data.</text>
</comment>
<accession>A0AAD8ZQ33</accession>
<dbReference type="PANTHER" id="PTHR15601">
    <property type="entry name" value="STRESS ASSOCIATED ENDOPLASMIC RETICULUM PROTEIN SERP1/RAMP4"/>
    <property type="match status" value="1"/>
</dbReference>
<gene>
    <name evidence="10" type="ORF">P4O66_020726</name>
</gene>
<name>A0AAD8ZQ33_9TELE</name>
<dbReference type="PANTHER" id="PTHR15601:SF15">
    <property type="entry name" value="STRESS-ASSOCIATED ENDOPLASMIC RETICULUM PROTEIN"/>
    <property type="match status" value="1"/>
</dbReference>
<evidence type="ECO:0000313" key="10">
    <source>
        <dbReference type="EMBL" id="KAK1803382.1"/>
    </source>
</evidence>
<evidence type="ECO:0000256" key="8">
    <source>
        <dbReference type="ARBA" id="ARBA00038831"/>
    </source>
</evidence>
<evidence type="ECO:0000256" key="6">
    <source>
        <dbReference type="ARBA" id="ARBA00023230"/>
    </source>
</evidence>
<feature type="transmembrane region" description="Helical" evidence="9">
    <location>
        <begin position="164"/>
        <end position="185"/>
    </location>
</feature>
<comment type="subunit">
    <text evidence="8">Interacts with SEC61B, SEC61A1 and the SEC61 complex. Interacts with CANX.</text>
</comment>
<keyword evidence="2 9" id="KW-0812">Transmembrane</keyword>
<dbReference type="Pfam" id="PF06624">
    <property type="entry name" value="RAMP4"/>
    <property type="match status" value="1"/>
</dbReference>
<keyword evidence="4 9" id="KW-1133">Transmembrane helix</keyword>
<evidence type="ECO:0000256" key="1">
    <source>
        <dbReference type="ARBA" id="ARBA00005500"/>
    </source>
</evidence>
<evidence type="ECO:0000256" key="7">
    <source>
        <dbReference type="ARBA" id="ARBA00037157"/>
    </source>
</evidence>
<dbReference type="GO" id="GO:0005789">
    <property type="term" value="C:endoplasmic reticulum membrane"/>
    <property type="evidence" value="ECO:0007669"/>
    <property type="project" value="UniProtKB-SubCell"/>
</dbReference>
<keyword evidence="3 9" id="KW-0256">Endoplasmic reticulum</keyword>
<dbReference type="InterPro" id="IPR010580">
    <property type="entry name" value="ER_stress-assoc"/>
</dbReference>
<protein>
    <recommendedName>
        <fullName evidence="9">Stress-associated endoplasmic reticulum protein</fullName>
    </recommendedName>
</protein>
<sequence length="192" mass="21257">MVTCYSAATVRLSYTAAQVIHDGHTPTENRPWPELRARTAEQELQDGRASTAGAVCHVTRGWAHVCDHVVAESRAGRQSVFSAVDWYRYRLCRYGCGQACTSWAGVLCLTSVLESELVLLEKPSVVMSAVQRMKVANEKHSKTITQRGHVQKNTRVVNEEKSPVGPWLLALFVFVVCGSAIFQIIQSIRQGV</sequence>
<organism evidence="10 11">
    <name type="scientific">Electrophorus voltai</name>
    <dbReference type="NCBI Taxonomy" id="2609070"/>
    <lineage>
        <taxon>Eukaryota</taxon>
        <taxon>Metazoa</taxon>
        <taxon>Chordata</taxon>
        <taxon>Craniata</taxon>
        <taxon>Vertebrata</taxon>
        <taxon>Euteleostomi</taxon>
        <taxon>Actinopterygii</taxon>
        <taxon>Neopterygii</taxon>
        <taxon>Teleostei</taxon>
        <taxon>Ostariophysi</taxon>
        <taxon>Gymnotiformes</taxon>
        <taxon>Gymnotoidei</taxon>
        <taxon>Gymnotidae</taxon>
        <taxon>Electrophorus</taxon>
    </lineage>
</organism>
<comment type="function">
    <text evidence="7">Interacts with target proteins during their translocation into the lumen of the endoplasmic reticulum. Protects unfolded target proteins against degradation during ER stress. May facilitate glycosylation of target proteins after termination of ER stress. May modulate the use of N-glycosylation sites on target proteins.</text>
</comment>
<evidence type="ECO:0000256" key="2">
    <source>
        <dbReference type="ARBA" id="ARBA00022692"/>
    </source>
</evidence>
<reference evidence="10" key="1">
    <citation type="submission" date="2023-03" db="EMBL/GenBank/DDBJ databases">
        <title>Electrophorus voltai genome.</title>
        <authorList>
            <person name="Bian C."/>
        </authorList>
    </citation>
    <scope>NUCLEOTIDE SEQUENCE</scope>
    <source>
        <strain evidence="10">CB-2022</strain>
        <tissue evidence="10">Muscle</tissue>
    </source>
</reference>
<dbReference type="GO" id="GO:0030968">
    <property type="term" value="P:endoplasmic reticulum unfolded protein response"/>
    <property type="evidence" value="ECO:0007669"/>
    <property type="project" value="TreeGrafter"/>
</dbReference>
<dbReference type="EMBL" id="JAROKS010000005">
    <property type="protein sequence ID" value="KAK1803382.1"/>
    <property type="molecule type" value="Genomic_DNA"/>
</dbReference>
<keyword evidence="11" id="KW-1185">Reference proteome</keyword>
<keyword evidence="5 9" id="KW-0472">Membrane</keyword>
<comment type="subcellular location">
    <subcellularLocation>
        <location evidence="9">Membrane</location>
        <topology evidence="9">Single-pass membrane protein</topology>
    </subcellularLocation>
    <subcellularLocation>
        <location evidence="9">Endoplasmic reticulum membrane</location>
        <topology evidence="9">Single-pass membrane protein</topology>
    </subcellularLocation>
</comment>
<dbReference type="AlphaFoldDB" id="A0AAD8ZQ33"/>
<comment type="similarity">
    <text evidence="1 9">Belongs to the RAMP4 family.</text>
</comment>
<evidence type="ECO:0000256" key="3">
    <source>
        <dbReference type="ARBA" id="ARBA00022824"/>
    </source>
</evidence>